<dbReference type="InterPro" id="IPR027417">
    <property type="entry name" value="P-loop_NTPase"/>
</dbReference>
<dbReference type="Proteomes" id="UP000076021">
    <property type="component" value="Chromosome"/>
</dbReference>
<dbReference type="GO" id="GO:0005524">
    <property type="term" value="F:ATP binding"/>
    <property type="evidence" value="ECO:0007669"/>
    <property type="project" value="UniProtKB-KW"/>
</dbReference>
<dbReference type="Gene3D" id="3.30.450.90">
    <property type="match status" value="1"/>
</dbReference>
<evidence type="ECO:0000256" key="3">
    <source>
        <dbReference type="ARBA" id="ARBA00022840"/>
    </source>
</evidence>
<dbReference type="STRING" id="241244.ATY39_04780"/>
<accession>A0A143HBN0</accession>
<evidence type="ECO:0000313" key="5">
    <source>
        <dbReference type="EMBL" id="AMW98820.1"/>
    </source>
</evidence>
<evidence type="ECO:0000259" key="4">
    <source>
        <dbReference type="PROSITE" id="PS00662"/>
    </source>
</evidence>
<evidence type="ECO:0000313" key="6">
    <source>
        <dbReference type="Proteomes" id="UP000076021"/>
    </source>
</evidence>
<keyword evidence="2" id="KW-0547">Nucleotide-binding</keyword>
<dbReference type="OrthoDB" id="9808272at2"/>
<dbReference type="Pfam" id="PF00437">
    <property type="entry name" value="T2SSE"/>
    <property type="match status" value="1"/>
</dbReference>
<evidence type="ECO:0000256" key="2">
    <source>
        <dbReference type="ARBA" id="ARBA00022741"/>
    </source>
</evidence>
<proteinExistence type="inferred from homology"/>
<dbReference type="InterPro" id="IPR003593">
    <property type="entry name" value="AAA+_ATPase"/>
</dbReference>
<keyword evidence="6" id="KW-1185">Reference proteome</keyword>
<evidence type="ECO:0000256" key="1">
    <source>
        <dbReference type="ARBA" id="ARBA00006611"/>
    </source>
</evidence>
<dbReference type="PANTHER" id="PTHR30258:SF2">
    <property type="entry name" value="COMG OPERON PROTEIN 1"/>
    <property type="match status" value="1"/>
</dbReference>
<dbReference type="SMART" id="SM00382">
    <property type="entry name" value="AAA"/>
    <property type="match status" value="1"/>
</dbReference>
<gene>
    <name evidence="5" type="ORF">ATY39_04780</name>
</gene>
<dbReference type="KEGG" id="rst:ATY39_04780"/>
<dbReference type="PANTHER" id="PTHR30258">
    <property type="entry name" value="TYPE II SECRETION SYSTEM PROTEIN GSPE-RELATED"/>
    <property type="match status" value="1"/>
</dbReference>
<reference evidence="5 6" key="1">
    <citation type="journal article" date="2016" name="Genome Announc.">
        <title>Whole-Genome Sequence of Rummeliibacillus stabekisii Strain PP9 Isolated from Antarctic Soil.</title>
        <authorList>
            <person name="da Mota F.F."/>
            <person name="Vollu R.E."/>
            <person name="Jurelevicius D."/>
            <person name="Seldin L."/>
        </authorList>
    </citation>
    <scope>NUCLEOTIDE SEQUENCE [LARGE SCALE GENOMIC DNA]</scope>
    <source>
        <strain evidence="5 6">PP9</strain>
    </source>
</reference>
<dbReference type="NCBIfam" id="NF041000">
    <property type="entry name" value="ATPase_ComGA"/>
    <property type="match status" value="1"/>
</dbReference>
<dbReference type="PROSITE" id="PS00662">
    <property type="entry name" value="T2SP_E"/>
    <property type="match status" value="1"/>
</dbReference>
<dbReference type="Gene3D" id="3.40.50.300">
    <property type="entry name" value="P-loop containing nucleotide triphosphate hydrolases"/>
    <property type="match status" value="1"/>
</dbReference>
<feature type="domain" description="Bacterial type II secretion system protein E" evidence="4">
    <location>
        <begin position="211"/>
        <end position="225"/>
    </location>
</feature>
<comment type="similarity">
    <text evidence="1">Belongs to the GSP E family.</text>
</comment>
<reference evidence="6" key="2">
    <citation type="submission" date="2016-03" db="EMBL/GenBank/DDBJ databases">
        <authorList>
            <person name="Seldin L."/>
        </authorList>
    </citation>
    <scope>NUCLEOTIDE SEQUENCE [LARGE SCALE GENOMIC DNA]</scope>
    <source>
        <strain evidence="6">PP9</strain>
    </source>
</reference>
<dbReference type="SUPFAM" id="SSF52540">
    <property type="entry name" value="P-loop containing nucleoside triphosphate hydrolases"/>
    <property type="match status" value="1"/>
</dbReference>
<dbReference type="GO" id="GO:0016887">
    <property type="term" value="F:ATP hydrolysis activity"/>
    <property type="evidence" value="ECO:0007669"/>
    <property type="project" value="TreeGrafter"/>
</dbReference>
<protein>
    <submittedName>
        <fullName evidence="5">Competence protein ComG</fullName>
    </submittedName>
</protein>
<dbReference type="InterPro" id="IPR001482">
    <property type="entry name" value="T2SS/T4SS_dom"/>
</dbReference>
<organism evidence="5 6">
    <name type="scientific">Rummeliibacillus stabekisii</name>
    <dbReference type="NCBI Taxonomy" id="241244"/>
    <lineage>
        <taxon>Bacteria</taxon>
        <taxon>Bacillati</taxon>
        <taxon>Bacillota</taxon>
        <taxon>Bacilli</taxon>
        <taxon>Bacillales</taxon>
        <taxon>Caryophanaceae</taxon>
        <taxon>Rummeliibacillus</taxon>
    </lineage>
</organism>
<sequence length="345" mass="38932">MLFSDTETVVEQKTMQLLKKAMEFNATDLHLLPTTDRYEIYFRKYGKLVPISGLPLDIGDRLISYLKFLSSLDISEKRKPQSGSFEHIFNDQNVSFRVSTLPSVFMRESLVIRLMLQNRTVPITELSMFCESAKDLIRLVEQPQGILLMTGPTGSGKSTTLYSLINHLSTMHQKHIISLEDPVENNQSHLLQIQVNERAGVTYSVGLKAILRHSPDVIMIGEIRDRETAHIAIEAVLTGHLVVSTIHSKDTIGCLYRLLDLGISLEELKQTVIGIVAQRLVPLQETKKLTAIFENLSDQYLDQSFEAIESKISYELPFEKTLEGQIEKGVQFGAIASQHSTKKMD</sequence>
<dbReference type="CDD" id="cd01129">
    <property type="entry name" value="PulE-GspE-like"/>
    <property type="match status" value="1"/>
</dbReference>
<name>A0A143HBN0_9BACL</name>
<dbReference type="AlphaFoldDB" id="A0A143HBN0"/>
<dbReference type="InterPro" id="IPR047667">
    <property type="entry name" value="ATPase_ComGA"/>
</dbReference>
<dbReference type="EMBL" id="CP014806">
    <property type="protein sequence ID" value="AMW98820.1"/>
    <property type="molecule type" value="Genomic_DNA"/>
</dbReference>
<dbReference type="GO" id="GO:0005886">
    <property type="term" value="C:plasma membrane"/>
    <property type="evidence" value="ECO:0007669"/>
    <property type="project" value="TreeGrafter"/>
</dbReference>
<dbReference type="RefSeq" id="WP_066786588.1">
    <property type="nucleotide sequence ID" value="NZ_CP014806.1"/>
</dbReference>
<keyword evidence="3" id="KW-0067">ATP-binding</keyword>